<sequence length="60" mass="6848">MKNSTKKTVHTILKSLVQKSIEHESNKYASCPHVWAYQPHRPDAPLLKTPPIDKIDPKNS</sequence>
<dbReference type="Proteomes" id="UP000295184">
    <property type="component" value="Unassembled WGS sequence"/>
</dbReference>
<evidence type="ECO:0000313" key="3">
    <source>
        <dbReference type="Proteomes" id="UP000295184"/>
    </source>
</evidence>
<gene>
    <name evidence="2" type="ORF">EDD77_1315</name>
</gene>
<dbReference type="AlphaFoldDB" id="A0A4R1QJ35"/>
<organism evidence="2 3">
    <name type="scientific">Allofournierella massiliensis</name>
    <dbReference type="NCBI Taxonomy" id="1650663"/>
    <lineage>
        <taxon>Bacteria</taxon>
        <taxon>Bacillati</taxon>
        <taxon>Bacillota</taxon>
        <taxon>Clostridia</taxon>
        <taxon>Eubacteriales</taxon>
        <taxon>Oscillospiraceae</taxon>
        <taxon>Allofournierella</taxon>
    </lineage>
</organism>
<comment type="caution">
    <text evidence="2">The sequence shown here is derived from an EMBL/GenBank/DDBJ whole genome shotgun (WGS) entry which is preliminary data.</text>
</comment>
<dbReference type="RefSeq" id="WP_132587429.1">
    <property type="nucleotide sequence ID" value="NZ_CABKVM010000018.1"/>
</dbReference>
<evidence type="ECO:0000256" key="1">
    <source>
        <dbReference type="SAM" id="MobiDB-lite"/>
    </source>
</evidence>
<reference evidence="2 3" key="1">
    <citation type="submission" date="2019-03" db="EMBL/GenBank/DDBJ databases">
        <title>Genomic Encyclopedia of Type Strains, Phase IV (KMG-IV): sequencing the most valuable type-strain genomes for metagenomic binning, comparative biology and taxonomic classification.</title>
        <authorList>
            <person name="Goeker M."/>
        </authorList>
    </citation>
    <scope>NUCLEOTIDE SEQUENCE [LARGE SCALE GENOMIC DNA]</scope>
    <source>
        <strain evidence="2 3">DSM 100451</strain>
    </source>
</reference>
<protein>
    <submittedName>
        <fullName evidence="2">Uncharacterized protein</fullName>
    </submittedName>
</protein>
<proteinExistence type="predicted"/>
<dbReference type="GeneID" id="97382619"/>
<name>A0A4R1QJ35_9FIRM</name>
<feature type="compositionally biased region" description="Basic and acidic residues" evidence="1">
    <location>
        <begin position="51"/>
        <end position="60"/>
    </location>
</feature>
<feature type="region of interest" description="Disordered" evidence="1">
    <location>
        <begin position="39"/>
        <end position="60"/>
    </location>
</feature>
<accession>A0A4R1QJ35</accession>
<evidence type="ECO:0000313" key="2">
    <source>
        <dbReference type="EMBL" id="TCL53546.1"/>
    </source>
</evidence>
<dbReference type="OrthoDB" id="9885682at2"/>
<dbReference type="EMBL" id="SLUM01000031">
    <property type="protein sequence ID" value="TCL53546.1"/>
    <property type="molecule type" value="Genomic_DNA"/>
</dbReference>